<keyword evidence="1" id="KW-0732">Signal</keyword>
<evidence type="ECO:0000313" key="2">
    <source>
        <dbReference type="EMBL" id="JAH06517.1"/>
    </source>
</evidence>
<proteinExistence type="predicted"/>
<dbReference type="AlphaFoldDB" id="A0A0E9PQE7"/>
<accession>A0A0E9PQE7</accession>
<feature type="signal peptide" evidence="1">
    <location>
        <begin position="1"/>
        <end position="21"/>
    </location>
</feature>
<sequence>MGCIVCDACSWIGILLPVKCGLVCYEVSCQVSCSRPNGVVEHLLDWAEKPLYHISSH</sequence>
<dbReference type="EMBL" id="GBXM01102060">
    <property type="protein sequence ID" value="JAH06517.1"/>
    <property type="molecule type" value="Transcribed_RNA"/>
</dbReference>
<reference evidence="2" key="1">
    <citation type="submission" date="2014-11" db="EMBL/GenBank/DDBJ databases">
        <authorList>
            <person name="Amaro Gonzalez C."/>
        </authorList>
    </citation>
    <scope>NUCLEOTIDE SEQUENCE</scope>
</reference>
<name>A0A0E9PQE7_ANGAN</name>
<feature type="chain" id="PRO_5002431436" evidence="1">
    <location>
        <begin position="22"/>
        <end position="57"/>
    </location>
</feature>
<evidence type="ECO:0000256" key="1">
    <source>
        <dbReference type="SAM" id="SignalP"/>
    </source>
</evidence>
<organism evidence="2">
    <name type="scientific">Anguilla anguilla</name>
    <name type="common">European freshwater eel</name>
    <name type="synonym">Muraena anguilla</name>
    <dbReference type="NCBI Taxonomy" id="7936"/>
    <lineage>
        <taxon>Eukaryota</taxon>
        <taxon>Metazoa</taxon>
        <taxon>Chordata</taxon>
        <taxon>Craniata</taxon>
        <taxon>Vertebrata</taxon>
        <taxon>Euteleostomi</taxon>
        <taxon>Actinopterygii</taxon>
        <taxon>Neopterygii</taxon>
        <taxon>Teleostei</taxon>
        <taxon>Anguilliformes</taxon>
        <taxon>Anguillidae</taxon>
        <taxon>Anguilla</taxon>
    </lineage>
</organism>
<reference evidence="2" key="2">
    <citation type="journal article" date="2015" name="Fish Shellfish Immunol.">
        <title>Early steps in the European eel (Anguilla anguilla)-Vibrio vulnificus interaction in the gills: Role of the RtxA13 toxin.</title>
        <authorList>
            <person name="Callol A."/>
            <person name="Pajuelo D."/>
            <person name="Ebbesson L."/>
            <person name="Teles M."/>
            <person name="MacKenzie S."/>
            <person name="Amaro C."/>
        </authorList>
    </citation>
    <scope>NUCLEOTIDE SEQUENCE</scope>
</reference>
<protein>
    <submittedName>
        <fullName evidence="2">Uncharacterized protein</fullName>
    </submittedName>
</protein>